<feature type="domain" description="Methylamine/Aralkylamine dehydrogenase light chain C-terminal" evidence="25">
    <location>
        <begin position="72"/>
        <end position="185"/>
    </location>
</feature>
<dbReference type="STRING" id="492660.SAMN05192566_2425"/>
<evidence type="ECO:0000256" key="16">
    <source>
        <dbReference type="ARBA" id="ARBA00049536"/>
    </source>
</evidence>
<evidence type="ECO:0000256" key="21">
    <source>
        <dbReference type="PIRSR" id="PIRSR000192-4"/>
    </source>
</evidence>
<keyword evidence="9" id="KW-0824">TTQ</keyword>
<dbReference type="GO" id="GO:0030288">
    <property type="term" value="C:outer membrane-bounded periplasmic space"/>
    <property type="evidence" value="ECO:0007669"/>
    <property type="project" value="InterPro"/>
</dbReference>
<comment type="similarity">
    <text evidence="4 17">Belongs to the aromatic amine dehydrogenase light chain family.</text>
</comment>
<evidence type="ECO:0000256" key="3">
    <source>
        <dbReference type="ARBA" id="ARBA00005103"/>
    </source>
</evidence>
<evidence type="ECO:0000256" key="5">
    <source>
        <dbReference type="ARBA" id="ARBA00011683"/>
    </source>
</evidence>
<keyword evidence="24" id="KW-0812">Transmembrane</keyword>
<evidence type="ECO:0000256" key="6">
    <source>
        <dbReference type="ARBA" id="ARBA00012548"/>
    </source>
</evidence>
<evidence type="ECO:0000256" key="11">
    <source>
        <dbReference type="ARBA" id="ARBA00022764"/>
    </source>
</evidence>
<feature type="disulfide bond" evidence="21">
    <location>
        <begin position="102"/>
        <end position="133"/>
    </location>
</feature>
<dbReference type="InterPro" id="IPR013504">
    <property type="entry name" value="MADH/AADH_Ltc_C_dom"/>
</dbReference>
<dbReference type="NCBIfam" id="TIGR02659">
    <property type="entry name" value="TTQ_MADH_Lt"/>
    <property type="match status" value="1"/>
</dbReference>
<evidence type="ECO:0000256" key="24">
    <source>
        <dbReference type="SAM" id="Phobius"/>
    </source>
</evidence>
<comment type="pathway">
    <text evidence="3">One-carbon metabolism; methylamine degradation; formaldehyde from methylamine: step 1/1.</text>
</comment>
<keyword evidence="10" id="KW-0732">Signal</keyword>
<keyword evidence="11 17" id="KW-0574">Periplasm</keyword>
<feature type="disulfide bond" evidence="21">
    <location>
        <begin position="134"/>
        <end position="165"/>
    </location>
</feature>
<comment type="subunit">
    <text evidence="5 17">Heterotetramer of two light and two heavy chains.</text>
</comment>
<keyword evidence="24" id="KW-1133">Transmembrane helix</keyword>
<evidence type="ECO:0000256" key="17">
    <source>
        <dbReference type="PIRNR" id="PIRNR000192"/>
    </source>
</evidence>
<dbReference type="Gene3D" id="2.60.30.10">
    <property type="entry name" value="Methylamine/Aralkylamine dehydrogenase light chain"/>
    <property type="match status" value="1"/>
</dbReference>
<evidence type="ECO:0000256" key="12">
    <source>
        <dbReference type="ARBA" id="ARBA00022982"/>
    </source>
</evidence>
<evidence type="ECO:0000256" key="8">
    <source>
        <dbReference type="ARBA" id="ARBA00022448"/>
    </source>
</evidence>
<feature type="disulfide bond" evidence="21">
    <location>
        <begin position="85"/>
        <end position="117"/>
    </location>
</feature>
<keyword evidence="13 17" id="KW-0560">Oxidoreductase</keyword>
<keyword evidence="27" id="KW-1185">Reference proteome</keyword>
<feature type="disulfide bond" evidence="21">
    <location>
        <begin position="94"/>
        <end position="142"/>
    </location>
</feature>
<feature type="binding site" evidence="19">
    <location>
        <position position="88"/>
    </location>
    <ligand>
        <name>substrate</name>
    </ligand>
</feature>
<comment type="subcellular location">
    <subcellularLocation>
        <location evidence="2 17">Periplasm</location>
    </subcellularLocation>
</comment>
<protein>
    <recommendedName>
        <fullName evidence="7">Methylamine dehydrogenase light chain</fullName>
        <ecNumber evidence="6">1.4.9.1</ecNumber>
    </recommendedName>
    <alternativeName>
        <fullName evidence="15">Methylamine dehydrogenase (amicyanin)</fullName>
    </alternativeName>
</protein>
<evidence type="ECO:0000256" key="4">
    <source>
        <dbReference type="ARBA" id="ARBA00010711"/>
    </source>
</evidence>
<feature type="cross-link" description="Tryptophan tryptophylquinone (Trp-Trp)" evidence="22">
    <location>
        <begin position="113"/>
        <end position="164"/>
    </location>
</feature>
<dbReference type="InterPro" id="IPR016008">
    <property type="entry name" value="Amine_DH_Ltc"/>
</dbReference>
<dbReference type="SUPFAM" id="SSF57561">
    <property type="entry name" value="Methylamine dehydrogenase, L chain"/>
    <property type="match status" value="1"/>
</dbReference>
<feature type="disulfide bond" evidence="21">
    <location>
        <begin position="95"/>
        <end position="139"/>
    </location>
</feature>
<feature type="site" description="Transition state stabilizer" evidence="20">
    <location>
        <position position="178"/>
    </location>
</feature>
<dbReference type="OrthoDB" id="7628766at2"/>
<comment type="function">
    <text evidence="1">Methylamine dehydrogenase carries out the oxidation of methylamine. Electrons are passed from methylamine dehydrogenase to amicyanin.</text>
</comment>
<dbReference type="Proteomes" id="UP000198629">
    <property type="component" value="Unassembled WGS sequence"/>
</dbReference>
<evidence type="ECO:0000313" key="27">
    <source>
        <dbReference type="Proteomes" id="UP000198629"/>
    </source>
</evidence>
<evidence type="ECO:0000256" key="15">
    <source>
        <dbReference type="ARBA" id="ARBA00031741"/>
    </source>
</evidence>
<evidence type="ECO:0000256" key="20">
    <source>
        <dbReference type="PIRSR" id="PIRSR000192-3"/>
    </source>
</evidence>
<feature type="disulfide bond" evidence="21">
    <location>
        <begin position="79"/>
        <end position="144"/>
    </location>
</feature>
<dbReference type="GO" id="GO:0030058">
    <property type="term" value="F:aliphatic amine dehydrogenase activity"/>
    <property type="evidence" value="ECO:0007669"/>
    <property type="project" value="UniProtKB-UniRule"/>
</dbReference>
<dbReference type="RefSeq" id="WP_091472421.1">
    <property type="nucleotide sequence ID" value="NZ_FNFX01000005.1"/>
</dbReference>
<evidence type="ECO:0000256" key="10">
    <source>
        <dbReference type="ARBA" id="ARBA00022729"/>
    </source>
</evidence>
<feature type="binding site" evidence="19">
    <location>
        <begin position="160"/>
        <end position="162"/>
    </location>
    <ligand>
        <name>substrate</name>
    </ligand>
</feature>
<dbReference type="AlphaFoldDB" id="A0A1G9ES28"/>
<evidence type="ECO:0000256" key="13">
    <source>
        <dbReference type="ARBA" id="ARBA00023002"/>
    </source>
</evidence>
<keyword evidence="12 17" id="KW-0249">Electron transport</keyword>
<feature type="active site" description="Tryptophylquinone 6'-substrate hemiaminal intermediate" evidence="18">
    <location>
        <position position="113"/>
    </location>
</feature>
<evidence type="ECO:0000256" key="23">
    <source>
        <dbReference type="PIRSR" id="PIRSR000192-6"/>
    </source>
</evidence>
<dbReference type="GO" id="GO:0052876">
    <property type="term" value="F:methylamine dehydrogenase (amicyanin) activity"/>
    <property type="evidence" value="ECO:0007669"/>
    <property type="project" value="UniProtKB-EC"/>
</dbReference>
<feature type="modified residue" description="Tryptophylquinone" evidence="23">
    <location>
        <position position="113"/>
    </location>
</feature>
<evidence type="ECO:0000259" key="25">
    <source>
        <dbReference type="Pfam" id="PF02975"/>
    </source>
</evidence>
<evidence type="ECO:0000256" key="1">
    <source>
        <dbReference type="ARBA" id="ARBA00002034"/>
    </source>
</evidence>
<dbReference type="EC" id="1.4.9.1" evidence="6"/>
<keyword evidence="8 17" id="KW-0813">Transport</keyword>
<evidence type="ECO:0000256" key="22">
    <source>
        <dbReference type="PIRSR" id="PIRSR000192-5"/>
    </source>
</evidence>
<sequence>MKKNTGFDSKIEKLARTTASKTGRRSFIGRLGGFLAGSALLPLLPVDRRSRLGGEVQAATTGNLTRSGFKPQDKDPKACDYWRHCTIDGNLCDCCGGTLTSCPPGSSLSPSSWVASCFNPGDQQTYLIAYRDCCGKQTCGRCNCVNTQGELPVYRPEFNNDIVWCFGADNDAMTYHCTISPIVGKAS</sequence>
<evidence type="ECO:0000256" key="19">
    <source>
        <dbReference type="PIRSR" id="PIRSR000192-2"/>
    </source>
</evidence>
<organism evidence="26 27">
    <name type="scientific">Methylophilus rhizosphaerae</name>
    <dbReference type="NCBI Taxonomy" id="492660"/>
    <lineage>
        <taxon>Bacteria</taxon>
        <taxon>Pseudomonadati</taxon>
        <taxon>Pseudomonadota</taxon>
        <taxon>Betaproteobacteria</taxon>
        <taxon>Nitrosomonadales</taxon>
        <taxon>Methylophilaceae</taxon>
        <taxon>Methylophilus</taxon>
    </lineage>
</organism>
<evidence type="ECO:0000256" key="18">
    <source>
        <dbReference type="PIRSR" id="PIRSR000192-1"/>
    </source>
</evidence>
<dbReference type="PIRSF" id="PIRSF000192">
    <property type="entry name" value="Amine_dh_beta"/>
    <property type="match status" value="1"/>
</dbReference>
<evidence type="ECO:0000256" key="2">
    <source>
        <dbReference type="ARBA" id="ARBA00004418"/>
    </source>
</evidence>
<keyword evidence="14" id="KW-1015">Disulfide bond</keyword>
<feature type="disulfide bond" evidence="21">
    <location>
        <begin position="92"/>
        <end position="177"/>
    </location>
</feature>
<dbReference type="InterPro" id="IPR004229">
    <property type="entry name" value="MeN_DH_Ltc"/>
</dbReference>
<comment type="catalytic activity">
    <reaction evidence="16">
        <text>2 oxidized [amicyanin] + methylamine + H2O = 2 reduced [amicyanin] + formaldehyde + NH4(+) + 2 H(+)</text>
        <dbReference type="Rhea" id="RHEA:30207"/>
        <dbReference type="Rhea" id="RHEA-COMP:11100"/>
        <dbReference type="Rhea" id="RHEA-COMP:11101"/>
        <dbReference type="ChEBI" id="CHEBI:15377"/>
        <dbReference type="ChEBI" id="CHEBI:15378"/>
        <dbReference type="ChEBI" id="CHEBI:16842"/>
        <dbReference type="ChEBI" id="CHEBI:28938"/>
        <dbReference type="ChEBI" id="CHEBI:29036"/>
        <dbReference type="ChEBI" id="CHEBI:49552"/>
        <dbReference type="ChEBI" id="CHEBI:59338"/>
        <dbReference type="EC" id="1.4.9.1"/>
    </reaction>
</comment>
<feature type="transmembrane region" description="Helical" evidence="24">
    <location>
        <begin position="27"/>
        <end position="44"/>
    </location>
</feature>
<feature type="active site" description="Proton acceptor" evidence="18">
    <location>
        <position position="132"/>
    </location>
</feature>
<evidence type="ECO:0000313" key="26">
    <source>
        <dbReference type="EMBL" id="SDK78956.1"/>
    </source>
</evidence>
<dbReference type="GO" id="GO:0009308">
    <property type="term" value="P:amine metabolic process"/>
    <property type="evidence" value="ECO:0007669"/>
    <property type="project" value="UniProtKB-UniRule"/>
</dbReference>
<dbReference type="EMBL" id="FNFX01000005">
    <property type="protein sequence ID" value="SDK78956.1"/>
    <property type="molecule type" value="Genomic_DNA"/>
</dbReference>
<reference evidence="27" key="1">
    <citation type="submission" date="2016-10" db="EMBL/GenBank/DDBJ databases">
        <authorList>
            <person name="Varghese N."/>
            <person name="Submissions S."/>
        </authorList>
    </citation>
    <scope>NUCLEOTIDE SEQUENCE [LARGE SCALE GENOMIC DNA]</scope>
    <source>
        <strain evidence="27">CBMB127</strain>
    </source>
</reference>
<evidence type="ECO:0000256" key="14">
    <source>
        <dbReference type="ARBA" id="ARBA00023157"/>
    </source>
</evidence>
<name>A0A1G9ES28_9PROT</name>
<proteinExistence type="inferred from homology"/>
<dbReference type="Pfam" id="PF02975">
    <property type="entry name" value="Me-amine-dh_L"/>
    <property type="match status" value="1"/>
</dbReference>
<accession>A0A1G9ES28</accession>
<evidence type="ECO:0000256" key="7">
    <source>
        <dbReference type="ARBA" id="ARBA00014557"/>
    </source>
</evidence>
<gene>
    <name evidence="26" type="ORF">SAMN05192566_2425</name>
</gene>
<dbReference type="InterPro" id="IPR036560">
    <property type="entry name" value="MADH/AADH_L_sf"/>
</dbReference>
<dbReference type="UniPathway" id="UPA00895">
    <property type="reaction ID" value="UER00870"/>
</dbReference>
<keyword evidence="24" id="KW-0472">Membrane</keyword>
<evidence type="ECO:0000256" key="9">
    <source>
        <dbReference type="ARBA" id="ARBA00022709"/>
    </source>
</evidence>